<evidence type="ECO:0000313" key="8">
    <source>
        <dbReference type="Proteomes" id="UP001056455"/>
    </source>
</evidence>
<sequence length="302" mass="32606">MHGRVDLRFTDAAGLGEALDGAQALFLWDFFSTAVQDAWAHCDGLEWIHVAAAGVDSLLFDELRDSDVMVTNARGTFDRPIAEFVLASILAHAKRLHESRRLQEEQEWRHRETRSLAGSRAMVIGTGAIGREIARLLRAVGMEVRGVGRTAREDDPDFGTVVASSDLAGEVGWCDHLVNAAPLTAATTGLINADVLAAMTTTAHLVNIGRGATVVESDLVQALQHDVISGASLDVFEVEPLPSDSPLWTAPGAVISAHMSGDVVGWRDTLARQFVDNAQRWLDGEPLVNVVDKQLGYVPRQA</sequence>
<keyword evidence="8" id="KW-1185">Reference proteome</keyword>
<accession>A0ABY4Z0L6</accession>
<dbReference type="CDD" id="cd05300">
    <property type="entry name" value="2-Hacid_dh_1"/>
    <property type="match status" value="1"/>
</dbReference>
<dbReference type="Proteomes" id="UP001056455">
    <property type="component" value="Chromosome"/>
</dbReference>
<comment type="similarity">
    <text evidence="1 4">Belongs to the D-isomer specific 2-hydroxyacid dehydrogenase family.</text>
</comment>
<evidence type="ECO:0000313" key="7">
    <source>
        <dbReference type="EMBL" id="USQ82215.1"/>
    </source>
</evidence>
<dbReference type="InterPro" id="IPR006140">
    <property type="entry name" value="D-isomer_DH_NAD-bd"/>
</dbReference>
<evidence type="ECO:0000256" key="1">
    <source>
        <dbReference type="ARBA" id="ARBA00005854"/>
    </source>
</evidence>
<dbReference type="Gene3D" id="3.40.50.720">
    <property type="entry name" value="NAD(P)-binding Rossmann-like Domain"/>
    <property type="match status" value="2"/>
</dbReference>
<dbReference type="Pfam" id="PF02826">
    <property type="entry name" value="2-Hacid_dh_C"/>
    <property type="match status" value="1"/>
</dbReference>
<gene>
    <name evidence="7" type="ORF">NF556_14950</name>
</gene>
<dbReference type="PANTHER" id="PTHR43333:SF1">
    <property type="entry name" value="D-ISOMER SPECIFIC 2-HYDROXYACID DEHYDROGENASE NAD-BINDING DOMAIN-CONTAINING PROTEIN"/>
    <property type="match status" value="1"/>
</dbReference>
<organism evidence="7 8">
    <name type="scientific">Ornithinimicrobium faecis</name>
    <dbReference type="NCBI Taxonomy" id="2934158"/>
    <lineage>
        <taxon>Bacteria</taxon>
        <taxon>Bacillati</taxon>
        <taxon>Actinomycetota</taxon>
        <taxon>Actinomycetes</taxon>
        <taxon>Micrococcales</taxon>
        <taxon>Ornithinimicrobiaceae</taxon>
        <taxon>Ornithinimicrobium</taxon>
    </lineage>
</organism>
<dbReference type="SUPFAM" id="SSF51735">
    <property type="entry name" value="NAD(P)-binding Rossmann-fold domains"/>
    <property type="match status" value="1"/>
</dbReference>
<dbReference type="InterPro" id="IPR036291">
    <property type="entry name" value="NAD(P)-bd_dom_sf"/>
</dbReference>
<name>A0ABY4Z0L6_9MICO</name>
<evidence type="ECO:0000259" key="6">
    <source>
        <dbReference type="Pfam" id="PF02826"/>
    </source>
</evidence>
<dbReference type="Pfam" id="PF00389">
    <property type="entry name" value="2-Hacid_dh"/>
    <property type="match status" value="1"/>
</dbReference>
<evidence type="ECO:0000256" key="2">
    <source>
        <dbReference type="ARBA" id="ARBA00023002"/>
    </source>
</evidence>
<dbReference type="PANTHER" id="PTHR43333">
    <property type="entry name" value="2-HACID_DH_C DOMAIN-CONTAINING PROTEIN"/>
    <property type="match status" value="1"/>
</dbReference>
<protein>
    <submittedName>
        <fullName evidence="7">D-2-hydroxyacid dehydrogenase</fullName>
    </submittedName>
</protein>
<proteinExistence type="inferred from homology"/>
<keyword evidence="2 4" id="KW-0560">Oxidoreductase</keyword>
<dbReference type="EMBL" id="CP099489">
    <property type="protein sequence ID" value="USQ82215.1"/>
    <property type="molecule type" value="Genomic_DNA"/>
</dbReference>
<evidence type="ECO:0000259" key="5">
    <source>
        <dbReference type="Pfam" id="PF00389"/>
    </source>
</evidence>
<evidence type="ECO:0000256" key="4">
    <source>
        <dbReference type="RuleBase" id="RU003719"/>
    </source>
</evidence>
<dbReference type="InterPro" id="IPR006139">
    <property type="entry name" value="D-isomer_2_OHA_DH_cat_dom"/>
</dbReference>
<reference evidence="7" key="1">
    <citation type="submission" date="2022-06" db="EMBL/GenBank/DDBJ databases">
        <title>Ornithinimicrobium HY1793.</title>
        <authorList>
            <person name="Huang Y."/>
        </authorList>
    </citation>
    <scope>NUCLEOTIDE SEQUENCE</scope>
    <source>
        <strain evidence="7">HY1793</strain>
    </source>
</reference>
<keyword evidence="3" id="KW-0520">NAD</keyword>
<feature type="domain" description="D-isomer specific 2-hydroxyacid dehydrogenase NAD-binding" evidence="6">
    <location>
        <begin position="87"/>
        <end position="260"/>
    </location>
</feature>
<dbReference type="SUPFAM" id="SSF52283">
    <property type="entry name" value="Formate/glycerate dehydrogenase catalytic domain-like"/>
    <property type="match status" value="1"/>
</dbReference>
<evidence type="ECO:0000256" key="3">
    <source>
        <dbReference type="ARBA" id="ARBA00023027"/>
    </source>
</evidence>
<feature type="domain" description="D-isomer specific 2-hydroxyacid dehydrogenase catalytic" evidence="5">
    <location>
        <begin position="15"/>
        <end position="291"/>
    </location>
</feature>